<keyword evidence="10" id="KW-0456">Lyase</keyword>
<dbReference type="SUPFAM" id="SSF51658">
    <property type="entry name" value="Xylose isomerase-like"/>
    <property type="match status" value="1"/>
</dbReference>
<name>A0AA94KVF0_9STAP</name>
<evidence type="ECO:0000256" key="4">
    <source>
        <dbReference type="ARBA" id="ARBA00002713"/>
    </source>
</evidence>
<keyword evidence="8" id="KW-0408">Iron</keyword>
<comment type="catalytic activity">
    <reaction evidence="1">
        <text>D-mannonate = 2-dehydro-3-deoxy-D-gluconate + H2O</text>
        <dbReference type="Rhea" id="RHEA:20097"/>
        <dbReference type="ChEBI" id="CHEBI:15377"/>
        <dbReference type="ChEBI" id="CHEBI:17767"/>
        <dbReference type="ChEBI" id="CHEBI:57990"/>
        <dbReference type="EC" id="4.2.1.8"/>
    </reaction>
</comment>
<evidence type="ECO:0000256" key="6">
    <source>
        <dbReference type="ARBA" id="ARBA00007389"/>
    </source>
</evidence>
<dbReference type="GO" id="GO:0030145">
    <property type="term" value="F:manganese ion binding"/>
    <property type="evidence" value="ECO:0007669"/>
    <property type="project" value="TreeGrafter"/>
</dbReference>
<gene>
    <name evidence="11" type="ORF">SAMN05216235_0870</name>
</gene>
<evidence type="ECO:0000256" key="9">
    <source>
        <dbReference type="ARBA" id="ARBA00023211"/>
    </source>
</evidence>
<dbReference type="Proteomes" id="UP000183090">
    <property type="component" value="Unassembled WGS sequence"/>
</dbReference>
<comment type="cofactor">
    <cofactor evidence="3">
        <name>Fe(2+)</name>
        <dbReference type="ChEBI" id="CHEBI:29033"/>
    </cofactor>
</comment>
<accession>A0AA94KVF0</accession>
<comment type="similarity">
    <text evidence="6">Belongs to the mannonate dehydratase family.</text>
</comment>
<evidence type="ECO:0000313" key="11">
    <source>
        <dbReference type="EMBL" id="SFK64896.1"/>
    </source>
</evidence>
<dbReference type="InterPro" id="IPR004628">
    <property type="entry name" value="Man_deHydtase"/>
</dbReference>
<dbReference type="InterPro" id="IPR036237">
    <property type="entry name" value="Xyl_isomerase-like_sf"/>
</dbReference>
<sequence length="104" mass="11747">MEMSFRWYGTGDPVTLENIRQIPQMKGIVSAIYDIPAGEVWPYDRIVELRDQVATHGMRLNVIESVPVHEDIKMGRGRRGASSVCPASSRGLRHCANYSKRCRA</sequence>
<dbReference type="EC" id="4.2.1.8" evidence="7"/>
<dbReference type="GO" id="GO:0008198">
    <property type="term" value="F:ferrous iron binding"/>
    <property type="evidence" value="ECO:0007669"/>
    <property type="project" value="TreeGrafter"/>
</dbReference>
<dbReference type="GO" id="GO:0042840">
    <property type="term" value="P:D-glucuronate catabolic process"/>
    <property type="evidence" value="ECO:0007669"/>
    <property type="project" value="TreeGrafter"/>
</dbReference>
<evidence type="ECO:0000256" key="5">
    <source>
        <dbReference type="ARBA" id="ARBA00004892"/>
    </source>
</evidence>
<dbReference type="Gene3D" id="3.20.20.150">
    <property type="entry name" value="Divalent-metal-dependent TIM barrel enzymes"/>
    <property type="match status" value="1"/>
</dbReference>
<evidence type="ECO:0000313" key="12">
    <source>
        <dbReference type="Proteomes" id="UP000183090"/>
    </source>
</evidence>
<protein>
    <recommendedName>
        <fullName evidence="7">mannonate dehydratase</fullName>
        <ecNumber evidence="7">4.2.1.8</ecNumber>
    </recommendedName>
</protein>
<evidence type="ECO:0000256" key="8">
    <source>
        <dbReference type="ARBA" id="ARBA00023004"/>
    </source>
</evidence>
<proteinExistence type="inferred from homology"/>
<comment type="cofactor">
    <cofactor evidence="2">
        <name>Mn(2+)</name>
        <dbReference type="ChEBI" id="CHEBI:29035"/>
    </cofactor>
</comment>
<dbReference type="AlphaFoldDB" id="A0AA94KVF0"/>
<dbReference type="PANTHER" id="PTHR30387:SF2">
    <property type="entry name" value="MANNONATE DEHYDRATASE"/>
    <property type="match status" value="1"/>
</dbReference>
<keyword evidence="9" id="KW-0464">Manganese</keyword>
<comment type="pathway">
    <text evidence="5">Carbohydrate metabolism; pentose and glucuronate interconversion.</text>
</comment>
<dbReference type="GO" id="GO:0008927">
    <property type="term" value="F:mannonate dehydratase activity"/>
    <property type="evidence" value="ECO:0007669"/>
    <property type="project" value="UniProtKB-EC"/>
</dbReference>
<organism evidence="11 12">
    <name type="scientific">Salinicoccus halodurans</name>
    <dbReference type="NCBI Taxonomy" id="407035"/>
    <lineage>
        <taxon>Bacteria</taxon>
        <taxon>Bacillati</taxon>
        <taxon>Bacillota</taxon>
        <taxon>Bacilli</taxon>
        <taxon>Bacillales</taxon>
        <taxon>Staphylococcaceae</taxon>
        <taxon>Salinicoccus</taxon>
    </lineage>
</organism>
<evidence type="ECO:0000256" key="10">
    <source>
        <dbReference type="ARBA" id="ARBA00023239"/>
    </source>
</evidence>
<dbReference type="Pfam" id="PF03786">
    <property type="entry name" value="UxuA"/>
    <property type="match status" value="1"/>
</dbReference>
<reference evidence="11 12" key="1">
    <citation type="submission" date="2016-10" db="EMBL/GenBank/DDBJ databases">
        <authorList>
            <person name="Varghese N."/>
            <person name="Submissions S."/>
        </authorList>
    </citation>
    <scope>NUCLEOTIDE SEQUENCE [LARGE SCALE GENOMIC DNA]</scope>
    <source>
        <strain evidence="11 12">CGMCC 1.6501</strain>
    </source>
</reference>
<evidence type="ECO:0000256" key="1">
    <source>
        <dbReference type="ARBA" id="ARBA00001794"/>
    </source>
</evidence>
<comment type="caution">
    <text evidence="11">The sequence shown here is derived from an EMBL/GenBank/DDBJ whole genome shotgun (WGS) entry which is preliminary data.</text>
</comment>
<evidence type="ECO:0000256" key="3">
    <source>
        <dbReference type="ARBA" id="ARBA00001954"/>
    </source>
</evidence>
<dbReference type="PANTHER" id="PTHR30387">
    <property type="entry name" value="MANNONATE DEHYDRATASE"/>
    <property type="match status" value="1"/>
</dbReference>
<evidence type="ECO:0000256" key="2">
    <source>
        <dbReference type="ARBA" id="ARBA00001936"/>
    </source>
</evidence>
<dbReference type="EMBL" id="FOTB01000002">
    <property type="protein sequence ID" value="SFK64896.1"/>
    <property type="molecule type" value="Genomic_DNA"/>
</dbReference>
<comment type="function">
    <text evidence="4">Catalyzes the dehydration of D-mannonate.</text>
</comment>
<evidence type="ECO:0000256" key="7">
    <source>
        <dbReference type="ARBA" id="ARBA00012927"/>
    </source>
</evidence>